<keyword evidence="4" id="KW-1185">Reference proteome</keyword>
<keyword evidence="2" id="KW-0732">Signal</keyword>
<reference evidence="3" key="1">
    <citation type="submission" date="2022-11" db="EMBL/GenBank/DDBJ databases">
        <title>Centuries of genome instability and evolution in soft-shell clam transmissible cancer (bioRxiv).</title>
        <authorList>
            <person name="Hart S.F.M."/>
            <person name="Yonemitsu M.A."/>
            <person name="Giersch R.M."/>
            <person name="Beal B.F."/>
            <person name="Arriagada G."/>
            <person name="Davis B.W."/>
            <person name="Ostrander E.A."/>
            <person name="Goff S.P."/>
            <person name="Metzger M.J."/>
        </authorList>
    </citation>
    <scope>NUCLEOTIDE SEQUENCE</scope>
    <source>
        <strain evidence="3">MELC-2E11</strain>
        <tissue evidence="3">Siphon/mantle</tissue>
    </source>
</reference>
<feature type="chain" id="PRO_5045189949" evidence="2">
    <location>
        <begin position="23"/>
        <end position="137"/>
    </location>
</feature>
<keyword evidence="1" id="KW-0812">Transmembrane</keyword>
<keyword evidence="1" id="KW-0472">Membrane</keyword>
<feature type="signal peptide" evidence="2">
    <location>
        <begin position="1"/>
        <end position="22"/>
    </location>
</feature>
<feature type="transmembrane region" description="Helical" evidence="1">
    <location>
        <begin position="32"/>
        <end position="54"/>
    </location>
</feature>
<keyword evidence="1" id="KW-1133">Transmembrane helix</keyword>
<proteinExistence type="predicted"/>
<name>A0ABY7E794_MYAAR</name>
<dbReference type="EMBL" id="CP111016">
    <property type="protein sequence ID" value="WAR04628.1"/>
    <property type="molecule type" value="Genomic_DNA"/>
</dbReference>
<organism evidence="3 4">
    <name type="scientific">Mya arenaria</name>
    <name type="common">Soft-shell clam</name>
    <dbReference type="NCBI Taxonomy" id="6604"/>
    <lineage>
        <taxon>Eukaryota</taxon>
        <taxon>Metazoa</taxon>
        <taxon>Spiralia</taxon>
        <taxon>Lophotrochozoa</taxon>
        <taxon>Mollusca</taxon>
        <taxon>Bivalvia</taxon>
        <taxon>Autobranchia</taxon>
        <taxon>Heteroconchia</taxon>
        <taxon>Euheterodonta</taxon>
        <taxon>Imparidentia</taxon>
        <taxon>Neoheterodontei</taxon>
        <taxon>Myida</taxon>
        <taxon>Myoidea</taxon>
        <taxon>Myidae</taxon>
        <taxon>Mya</taxon>
    </lineage>
</organism>
<evidence type="ECO:0000313" key="4">
    <source>
        <dbReference type="Proteomes" id="UP001164746"/>
    </source>
</evidence>
<evidence type="ECO:0000256" key="2">
    <source>
        <dbReference type="SAM" id="SignalP"/>
    </source>
</evidence>
<sequence length="137" mass="15258">MRLFSVGCVCVFALGLLGLVQSFGEMGGGYGYGGYTFGKQPQVFLFILIINLLFPNNSKGKKDMDGDHYSKEENHDSYDMYADPYPTGDPYGDTASHDSYAMYADPYPTGDSYDPYGDTTYDGPHWVVVPHGVDYRR</sequence>
<accession>A0ABY7E794</accession>
<gene>
    <name evidence="3" type="ORF">MAR_019997</name>
</gene>
<evidence type="ECO:0000313" key="3">
    <source>
        <dbReference type="EMBL" id="WAR04628.1"/>
    </source>
</evidence>
<evidence type="ECO:0000256" key="1">
    <source>
        <dbReference type="SAM" id="Phobius"/>
    </source>
</evidence>
<dbReference type="Proteomes" id="UP001164746">
    <property type="component" value="Chromosome 5"/>
</dbReference>
<protein>
    <submittedName>
        <fullName evidence="3">Uncharacterized protein</fullName>
    </submittedName>
</protein>